<evidence type="ECO:0000259" key="3">
    <source>
        <dbReference type="Pfam" id="PF04773"/>
    </source>
</evidence>
<evidence type="ECO:0000256" key="2">
    <source>
        <dbReference type="SAM" id="SignalP"/>
    </source>
</evidence>
<comment type="caution">
    <text evidence="4">The sequence shown here is derived from an EMBL/GenBank/DDBJ whole genome shotgun (WGS) entry which is preliminary data.</text>
</comment>
<gene>
    <name evidence="4" type="ORF">Lwal_2693</name>
</gene>
<sequence length="259" mass="26758">MNTNPLKRIRMKKVILVGLFLTINNAFAEDVATVLFASNKATVIRHNSETSLVRGAKLAVGDAIKTGPKSLVNIKYNNGTLVNLGDNSDYKIIAYSSKPNEVQVNAELSKGKLKFQTTGKSKEVLNTPIIALAIMGTSAHIYATSNGIYVNLADGQILAGNNSLPTNQTSLVNPNGQVSESQMPPEGNVETPSGSEGNVDISASSSSQSENEGPSPTVVEGVASVATIASTQVASETSGESATAVPAISIDCAVGGSPP</sequence>
<reference evidence="4 5" key="1">
    <citation type="submission" date="2015-11" db="EMBL/GenBank/DDBJ databases">
        <title>Genomic analysis of 38 Legionella species identifies large and diverse effector repertoires.</title>
        <authorList>
            <person name="Burstein D."/>
            <person name="Amaro F."/>
            <person name="Zusman T."/>
            <person name="Lifshitz Z."/>
            <person name="Cohen O."/>
            <person name="Gilbert J.A."/>
            <person name="Pupko T."/>
            <person name="Shuman H.A."/>
            <person name="Segal G."/>
        </authorList>
    </citation>
    <scope>NUCLEOTIDE SEQUENCE [LARGE SCALE GENOMIC DNA]</scope>
    <source>
        <strain evidence="4 5">ATCC 51914</strain>
    </source>
</reference>
<dbReference type="Proteomes" id="UP000054729">
    <property type="component" value="Unassembled WGS sequence"/>
</dbReference>
<name>A0A0W0ZZW2_9GAMM</name>
<keyword evidence="5" id="KW-1185">Reference proteome</keyword>
<proteinExistence type="predicted"/>
<dbReference type="PATRIC" id="fig|66969.6.peg.2914"/>
<evidence type="ECO:0000313" key="4">
    <source>
        <dbReference type="EMBL" id="KTD74652.1"/>
    </source>
</evidence>
<dbReference type="SMR" id="A0A0W0ZZW2"/>
<dbReference type="AlphaFoldDB" id="A0A0W0ZZW2"/>
<accession>A0A0W0ZZW2</accession>
<dbReference type="EMBL" id="LNZB01000060">
    <property type="protein sequence ID" value="KTD74652.1"/>
    <property type="molecule type" value="Genomic_DNA"/>
</dbReference>
<feature type="compositionally biased region" description="Polar residues" evidence="1">
    <location>
        <begin position="227"/>
        <end position="241"/>
    </location>
</feature>
<evidence type="ECO:0000313" key="5">
    <source>
        <dbReference type="Proteomes" id="UP000054729"/>
    </source>
</evidence>
<protein>
    <submittedName>
        <fullName evidence="4">FecR protein</fullName>
    </submittedName>
</protein>
<evidence type="ECO:0000256" key="1">
    <source>
        <dbReference type="SAM" id="MobiDB-lite"/>
    </source>
</evidence>
<organism evidence="4 5">
    <name type="scientific">Legionella waltersii</name>
    <dbReference type="NCBI Taxonomy" id="66969"/>
    <lineage>
        <taxon>Bacteria</taxon>
        <taxon>Pseudomonadati</taxon>
        <taxon>Pseudomonadota</taxon>
        <taxon>Gammaproteobacteria</taxon>
        <taxon>Legionellales</taxon>
        <taxon>Legionellaceae</taxon>
        <taxon>Legionella</taxon>
    </lineage>
</organism>
<dbReference type="InterPro" id="IPR006860">
    <property type="entry name" value="FecR"/>
</dbReference>
<dbReference type="PANTHER" id="PTHR38731">
    <property type="entry name" value="LIPL45-RELATED LIPOPROTEIN-RELATED"/>
    <property type="match status" value="1"/>
</dbReference>
<dbReference type="STRING" id="66969.Lwal_2693"/>
<feature type="compositionally biased region" description="Polar residues" evidence="1">
    <location>
        <begin position="168"/>
        <end position="182"/>
    </location>
</feature>
<dbReference type="Pfam" id="PF04773">
    <property type="entry name" value="FecR"/>
    <property type="match status" value="1"/>
</dbReference>
<keyword evidence="2" id="KW-0732">Signal</keyword>
<feature type="signal peptide" evidence="2">
    <location>
        <begin position="1"/>
        <end position="28"/>
    </location>
</feature>
<feature type="chain" id="PRO_5006919238" evidence="2">
    <location>
        <begin position="29"/>
        <end position="259"/>
    </location>
</feature>
<feature type="domain" description="FecR protein" evidence="3">
    <location>
        <begin position="62"/>
        <end position="157"/>
    </location>
</feature>
<feature type="region of interest" description="Disordered" evidence="1">
    <location>
        <begin position="168"/>
        <end position="259"/>
    </location>
</feature>